<reference evidence="1" key="1">
    <citation type="submission" date="2021-05" db="EMBL/GenBank/DDBJ databases">
        <title>Complete genome sequence of the cellulolytic planctomycete Telmatocola sphagniphila SP2T and characterization of the first cellulase from planctomycetes.</title>
        <authorList>
            <person name="Rakitin A.L."/>
            <person name="Beletsky A.V."/>
            <person name="Naumoff D.G."/>
            <person name="Kulichevskaya I.S."/>
            <person name="Mardanov A.V."/>
            <person name="Ravin N.V."/>
            <person name="Dedysh S.N."/>
        </authorList>
    </citation>
    <scope>NUCLEOTIDE SEQUENCE</scope>
    <source>
        <strain evidence="1">SP2T</strain>
    </source>
</reference>
<dbReference type="EMBL" id="CP074694">
    <property type="protein sequence ID" value="QVL33582.1"/>
    <property type="molecule type" value="Genomic_DNA"/>
</dbReference>
<dbReference type="Proteomes" id="UP000676194">
    <property type="component" value="Chromosome"/>
</dbReference>
<name>A0A8E6B810_9BACT</name>
<dbReference type="AlphaFoldDB" id="A0A8E6B810"/>
<organism evidence="1 2">
    <name type="scientific">Telmatocola sphagniphila</name>
    <dbReference type="NCBI Taxonomy" id="1123043"/>
    <lineage>
        <taxon>Bacteria</taxon>
        <taxon>Pseudomonadati</taxon>
        <taxon>Planctomycetota</taxon>
        <taxon>Planctomycetia</taxon>
        <taxon>Gemmatales</taxon>
        <taxon>Gemmataceae</taxon>
    </lineage>
</organism>
<sequence>MLKPILSGLIVLILFTGPGCSPEKPKSQTKAQVNGSVTLDGAPLKVGKITFELGDGTPSVSLDILDGKYDGRAPVGNNLVRLNATEKVSLKEKMKMEGPGYDQLTEVNKLPERYNTKSELHKEVVSDGTNTFNFDLKSK</sequence>
<proteinExistence type="predicted"/>
<evidence type="ECO:0000313" key="2">
    <source>
        <dbReference type="Proteomes" id="UP000676194"/>
    </source>
</evidence>
<protein>
    <recommendedName>
        <fullName evidence="3">Lipoprotein</fullName>
    </recommendedName>
</protein>
<accession>A0A8E6B810</accession>
<gene>
    <name evidence="1" type="ORF">KIH39_06625</name>
</gene>
<evidence type="ECO:0008006" key="3">
    <source>
        <dbReference type="Google" id="ProtNLM"/>
    </source>
</evidence>
<dbReference type="KEGG" id="tsph:KIH39_06625"/>
<dbReference type="RefSeq" id="WP_213498494.1">
    <property type="nucleotide sequence ID" value="NZ_CP074694.1"/>
</dbReference>
<keyword evidence="2" id="KW-1185">Reference proteome</keyword>
<evidence type="ECO:0000313" key="1">
    <source>
        <dbReference type="EMBL" id="QVL33582.1"/>
    </source>
</evidence>